<dbReference type="AlphaFoldDB" id="A0A9P1NZJ7"/>
<evidence type="ECO:0000313" key="2">
    <source>
        <dbReference type="EMBL" id="CDM95472.1"/>
    </source>
</evidence>
<organism evidence="3 4">
    <name type="scientific">Limnospira indica PCC 8005</name>
    <dbReference type="NCBI Taxonomy" id="376219"/>
    <lineage>
        <taxon>Bacteria</taxon>
        <taxon>Bacillati</taxon>
        <taxon>Cyanobacteriota</taxon>
        <taxon>Cyanophyceae</taxon>
        <taxon>Oscillatoriophycideae</taxon>
        <taxon>Oscillatoriales</taxon>
        <taxon>Sirenicapillariaceae</taxon>
        <taxon>Limnospira</taxon>
    </lineage>
</organism>
<evidence type="ECO:0000313" key="3">
    <source>
        <dbReference type="EMBL" id="CDM95945.1"/>
    </source>
</evidence>
<dbReference type="EMBL" id="FO818640">
    <property type="protein sequence ID" value="CDM95945.1"/>
    <property type="molecule type" value="Genomic_DNA"/>
</dbReference>
<sequence length="126" mass="14716">MSNGRRFAFFMNESSQNEAENICKQLVDLTDAKIVYPITFEERKGFGGRENAKRIKESKMYISEVKILNWELIDKFEQAKIDLGEGSVLAMYQDPRKTKVKIPLHFQRKPSWVDNVIRKATRTSLE</sequence>
<reference evidence="3 4" key="1">
    <citation type="submission" date="2014-02" db="EMBL/GenBank/DDBJ databases">
        <authorList>
            <person name="Genoscope - CEA"/>
        </authorList>
    </citation>
    <scope>NUCLEOTIDE SEQUENCE [LARGE SCALE GENOMIC DNA]</scope>
    <source>
        <strain evidence="3 4">PCC 8005</strain>
    </source>
</reference>
<accession>A0A9P1NZJ7</accession>
<keyword evidence="4" id="KW-1185">Reference proteome</keyword>
<evidence type="ECO:0000313" key="1">
    <source>
        <dbReference type="EMBL" id="CDM92505.1"/>
    </source>
</evidence>
<proteinExistence type="predicted"/>
<evidence type="ECO:0000313" key="4">
    <source>
        <dbReference type="Proteomes" id="UP000032946"/>
    </source>
</evidence>
<protein>
    <submittedName>
        <fullName evidence="3">Uncharacterized protein</fullName>
    </submittedName>
</protein>
<gene>
    <name evidence="1" type="ORF">ARTHRO_10178</name>
    <name evidence="2" type="ORF">ARTHRO_30741</name>
    <name evidence="3" type="ORF">ARTHRO_40351</name>
</gene>
<dbReference type="Proteomes" id="UP000032946">
    <property type="component" value="Chromosome"/>
</dbReference>
<name>A0A9P1NZJ7_9CYAN</name>
<dbReference type="EMBL" id="FO818640">
    <property type="protein sequence ID" value="CDM95472.1"/>
    <property type="molecule type" value="Genomic_DNA"/>
</dbReference>
<dbReference type="EMBL" id="FO818640">
    <property type="protein sequence ID" value="CDM92505.1"/>
    <property type="molecule type" value="Genomic_DNA"/>
</dbReference>